<accession>A0A6J5SZB8</accession>
<reference evidence="3" key="1">
    <citation type="submission" date="2020-05" db="EMBL/GenBank/DDBJ databases">
        <authorList>
            <person name="Chiriac C."/>
            <person name="Salcher M."/>
            <person name="Ghai R."/>
            <person name="Kavagutti S V."/>
        </authorList>
    </citation>
    <scope>NUCLEOTIDE SEQUENCE</scope>
</reference>
<name>A0A6J5SZB8_9CAUD</name>
<dbReference type="EMBL" id="LR797312">
    <property type="protein sequence ID" value="CAB4202253.1"/>
    <property type="molecule type" value="Genomic_DNA"/>
</dbReference>
<feature type="region of interest" description="Disordered" evidence="1">
    <location>
        <begin position="1"/>
        <end position="20"/>
    </location>
</feature>
<gene>
    <name evidence="2" type="ORF">UFOVP1376_3</name>
    <name evidence="3" type="ORF">UFOVP1623_6</name>
</gene>
<protein>
    <submittedName>
        <fullName evidence="3">Uncharacterized protein</fullName>
    </submittedName>
</protein>
<proteinExistence type="predicted"/>
<organism evidence="3">
    <name type="scientific">uncultured Caudovirales phage</name>
    <dbReference type="NCBI Taxonomy" id="2100421"/>
    <lineage>
        <taxon>Viruses</taxon>
        <taxon>Duplodnaviria</taxon>
        <taxon>Heunggongvirae</taxon>
        <taxon>Uroviricota</taxon>
        <taxon>Caudoviricetes</taxon>
        <taxon>Peduoviridae</taxon>
        <taxon>Maltschvirus</taxon>
        <taxon>Maltschvirus maltsch</taxon>
    </lineage>
</organism>
<dbReference type="EMBL" id="LR797491">
    <property type="protein sequence ID" value="CAB4220620.1"/>
    <property type="molecule type" value="Genomic_DNA"/>
</dbReference>
<evidence type="ECO:0000313" key="2">
    <source>
        <dbReference type="EMBL" id="CAB4202253.1"/>
    </source>
</evidence>
<sequence>MNGREDTLSGKACGKNPGTLSREELEALGHKPMSPGKSLRLRCLDCCAGAMSEVKLCPAVACPSWPFRMGKNPWRSKKVVTDAQKAALRSRLDTSDGK</sequence>
<evidence type="ECO:0000313" key="3">
    <source>
        <dbReference type="EMBL" id="CAB4220620.1"/>
    </source>
</evidence>
<evidence type="ECO:0000256" key="1">
    <source>
        <dbReference type="SAM" id="MobiDB-lite"/>
    </source>
</evidence>